<evidence type="ECO:0000313" key="8">
    <source>
        <dbReference type="Proteomes" id="UP000631670"/>
    </source>
</evidence>
<dbReference type="InterPro" id="IPR023837">
    <property type="entry name" value="EccCb-like_Actinobacteria"/>
</dbReference>
<dbReference type="PROSITE" id="PS50901">
    <property type="entry name" value="FTSK"/>
    <property type="match status" value="4"/>
</dbReference>
<organism evidence="7 8">
    <name type="scientific">Amycolatopsis lexingtonensis</name>
    <dbReference type="NCBI Taxonomy" id="218822"/>
    <lineage>
        <taxon>Bacteria</taxon>
        <taxon>Bacillati</taxon>
        <taxon>Actinomycetota</taxon>
        <taxon>Actinomycetes</taxon>
        <taxon>Pseudonocardiales</taxon>
        <taxon>Pseudonocardiaceae</taxon>
        <taxon>Amycolatopsis</taxon>
    </lineage>
</organism>
<dbReference type="InterPro" id="IPR050206">
    <property type="entry name" value="FtsK/SpoIIIE/SftA"/>
</dbReference>
<feature type="domain" description="FtsK" evidence="6">
    <location>
        <begin position="585"/>
        <end position="784"/>
    </location>
</feature>
<feature type="domain" description="FtsK" evidence="6">
    <location>
        <begin position="921"/>
        <end position="1114"/>
    </location>
</feature>
<dbReference type="SUPFAM" id="SSF52129">
    <property type="entry name" value="Caspase-like"/>
    <property type="match status" value="1"/>
</dbReference>
<feature type="domain" description="FtsK" evidence="6">
    <location>
        <begin position="293"/>
        <end position="480"/>
    </location>
</feature>
<dbReference type="EMBL" id="JADBEG010000001">
    <property type="protein sequence ID" value="MBE1496262.1"/>
    <property type="molecule type" value="Genomic_DNA"/>
</dbReference>
<dbReference type="InterPro" id="IPR003593">
    <property type="entry name" value="AAA+_ATPase"/>
</dbReference>
<dbReference type="Pfam" id="PF01580">
    <property type="entry name" value="FtsK_SpoIIIE"/>
    <property type="match status" value="3"/>
</dbReference>
<evidence type="ECO:0000256" key="2">
    <source>
        <dbReference type="ARBA" id="ARBA00022741"/>
    </source>
</evidence>
<proteinExistence type="predicted"/>
<dbReference type="InterPro" id="IPR011600">
    <property type="entry name" value="Pept_C14_caspase"/>
</dbReference>
<name>A0ABR9HZ88_9PSEU</name>
<dbReference type="NCBIfam" id="NF047832">
    <property type="entry name" value="caspase_w_EACC1"/>
    <property type="match status" value="1"/>
</dbReference>
<protein>
    <submittedName>
        <fullName evidence="7">S-DNA-T family DNA segregation ATPase FtsK/SpoIIIE</fullName>
    </submittedName>
</protein>
<keyword evidence="3 4" id="KW-0067">ATP-binding</keyword>
<keyword evidence="8" id="KW-1185">Reference proteome</keyword>
<dbReference type="InterPro" id="IPR029030">
    <property type="entry name" value="Caspase-like_dom_sf"/>
</dbReference>
<feature type="domain" description="FtsK" evidence="6">
    <location>
        <begin position="1210"/>
        <end position="1394"/>
    </location>
</feature>
<feature type="binding site" evidence="4">
    <location>
        <begin position="311"/>
        <end position="318"/>
    </location>
    <ligand>
        <name>ATP</name>
        <dbReference type="ChEBI" id="CHEBI:30616"/>
    </ligand>
</feature>
<dbReference type="RefSeq" id="WP_086858391.1">
    <property type="nucleotide sequence ID" value="NZ_JADBEG010000001.1"/>
</dbReference>
<keyword evidence="1" id="KW-0677">Repeat</keyword>
<keyword evidence="2 4" id="KW-0547">Nucleotide-binding</keyword>
<dbReference type="PANTHER" id="PTHR22683:SF1">
    <property type="entry name" value="TYPE VII SECRETION SYSTEM PROTEIN ESSC"/>
    <property type="match status" value="1"/>
</dbReference>
<feature type="binding site" evidence="4">
    <location>
        <begin position="940"/>
        <end position="947"/>
    </location>
    <ligand>
        <name>ATP</name>
        <dbReference type="ChEBI" id="CHEBI:30616"/>
    </ligand>
</feature>
<dbReference type="SUPFAM" id="SSF52540">
    <property type="entry name" value="P-loop containing nucleoside triphosphate hydrolases"/>
    <property type="match status" value="3"/>
</dbReference>
<reference evidence="7 8" key="1">
    <citation type="submission" date="2020-10" db="EMBL/GenBank/DDBJ databases">
        <title>Sequencing the genomes of 1000 actinobacteria strains.</title>
        <authorList>
            <person name="Klenk H.-P."/>
        </authorList>
    </citation>
    <scope>NUCLEOTIDE SEQUENCE [LARGE SCALE GENOMIC DNA]</scope>
    <source>
        <strain evidence="7 8">DSM 44653</strain>
    </source>
</reference>
<dbReference type="InterPro" id="IPR002543">
    <property type="entry name" value="FtsK_dom"/>
</dbReference>
<comment type="caution">
    <text evidence="7">The sequence shown here is derived from an EMBL/GenBank/DDBJ whole genome shotgun (WGS) entry which is preliminary data.</text>
</comment>
<accession>A0ABR9HZ88</accession>
<feature type="compositionally biased region" description="Low complexity" evidence="5">
    <location>
        <begin position="1454"/>
        <end position="1470"/>
    </location>
</feature>
<feature type="region of interest" description="Disordered" evidence="5">
    <location>
        <begin position="1430"/>
        <end position="1496"/>
    </location>
</feature>
<evidence type="ECO:0000313" key="7">
    <source>
        <dbReference type="EMBL" id="MBE1496262.1"/>
    </source>
</evidence>
<feature type="binding site" evidence="4">
    <location>
        <begin position="608"/>
        <end position="615"/>
    </location>
    <ligand>
        <name>ATP</name>
        <dbReference type="ChEBI" id="CHEBI:30616"/>
    </ligand>
</feature>
<gene>
    <name evidence="7" type="ORF">H4696_003362</name>
</gene>
<dbReference type="Gene3D" id="3.40.50.1460">
    <property type="match status" value="1"/>
</dbReference>
<evidence type="ECO:0000256" key="5">
    <source>
        <dbReference type="SAM" id="MobiDB-lite"/>
    </source>
</evidence>
<evidence type="ECO:0000256" key="3">
    <source>
        <dbReference type="ARBA" id="ARBA00022840"/>
    </source>
</evidence>
<dbReference type="PANTHER" id="PTHR22683">
    <property type="entry name" value="SPORULATION PROTEIN RELATED"/>
    <property type="match status" value="1"/>
</dbReference>
<dbReference type="NCBIfam" id="TIGR03925">
    <property type="entry name" value="T7SS_EccC_b"/>
    <property type="match status" value="1"/>
</dbReference>
<evidence type="ECO:0000256" key="4">
    <source>
        <dbReference type="PROSITE-ProRule" id="PRU00289"/>
    </source>
</evidence>
<dbReference type="Proteomes" id="UP000631670">
    <property type="component" value="Unassembled WGS sequence"/>
</dbReference>
<dbReference type="Gene3D" id="3.40.50.300">
    <property type="entry name" value="P-loop containing nucleotide triphosphate hydrolases"/>
    <property type="match status" value="4"/>
</dbReference>
<evidence type="ECO:0000259" key="6">
    <source>
        <dbReference type="PROSITE" id="PS50901"/>
    </source>
</evidence>
<feature type="binding site" evidence="4">
    <location>
        <begin position="1227"/>
        <end position="1234"/>
    </location>
    <ligand>
        <name>ATP</name>
        <dbReference type="ChEBI" id="CHEBI:30616"/>
    </ligand>
</feature>
<dbReference type="InterPro" id="IPR027417">
    <property type="entry name" value="P-loop_NTPase"/>
</dbReference>
<sequence>MGERRALLIGTASYDDVTLPSLRAPAIETRRLWNLLKDPSIGGFRAKYLIDERKQVVEREIEELFADSRPDDHVLLYISGHGLKNGENELFFATTDTKQQRPYSTAIPVVVVQRLLHECQAQYKAIVLDCCYSGTFAAGPIAKSDNSVDVSLLGEGTYIVTATSAFDPAFEDDRVVFGNSQPFSLFTDVLIKGLDTGAAAAADADVITIDALYDYLHQELSRPRLGARVQVPHRLNQGQGAFVVAKARSRTLAVDEAASSPLLETLISLEPPNTVRELTVPIGQVHRSISPGSEVVRLDLAGPDGHVGIVGKAWSGKTTLLRTLIAGLRFGRTPEEVSFVLLDASAQLSDLAAVPHVREYVAPSAVGSSLAEVSKLMERRDQLFRSVGIGTMRRFRALRAKDKLPPGDNADIFIVIDGWEEFAEYEPTFAGQVRQLAIAGLSKGVHLILAARHWVEIPEPVDRFLIGRIELALDDPSTSRVDAELARALPVRPGWGLHNGRPFLVATTHLEDSDDELEAIDAALKRLSETTQMLDVGGGALLEDPTFLELFGLPGDAMTFDLEQARRRRPLQDRYRVPIGVDEQGRPVMLDLKEAAIGGMGPHGLCAGATGSGKTELLKTIIAGLMITHAPSELSVFLIDYKGSNGFPEFSRSPHVSGNLFDLAGDLTLVDRLRDTLAGEMTRRQEALTKGGYKSVGDYERARELGAEIEPLPMLLIVVDEVTELLAAKPEMTEAFRVIGQVGRVLHMHLLLATQHVDEELLGRLGTHLSYRIGLRTFTQAESRNVLGVPDAYELPSAPGGGYLRFEIASLVQFKAAYVSAPYLPQASNASDPSVRNVAAGSGRTALDTPSELEVLIARVAQRDETTHQVWLPPLTEPYPLDRLLPRLEETADRGLSPSGFIGNGKFLVPVGVIDRPLDQRRDILWADFSGAAGHAAIVGGYASGASALLRTLILSVALTQTAEEAQFYCLDFDDGSLQQLVGLPHVGEVTTSRAPDELVRRTVGEIGALVAERERLFRAEEIDAPATFRRRERAGELAGDPRGDVFLVIAGWETFADRFPETAGQVAGLAGASLAFGVHVILSGYRWSGIQSQLLDLVGTRLELRLADPDDSHIDSRAAATVPKRPGCGLTREKLPFLAALPRLDGQTGTEDLTSAVRAAVDRIAAAWTGARAPRVRVLPDPLPHDVVENEQSADSPRAIPIGLQESDLAPVFLDFDREPHFFALMDGEAGKTNLLRMIVRGIASRYTEKEALILLVDYRRTMLDFVRSEHLLGYAVSPEQLKSMMRDVAGSMRKRLPGPEVTREQLRDRSWWQGPELFIVVDDHDLVCPMGSEDPLSLAAVYLWQAKDIGLHLVVARRSGGPAEAASGGVLGTLKELKSPALQGAASELEMTVIGQVRPAELPRGRGTLVSRKYGEQFVRLPWVPPEANVEASPKSEPDVTPSAEPDNGELAASAAEPTEPESAAVVATPEAAPDREVAGSLPDPTGSAETENP</sequence>
<evidence type="ECO:0000256" key="1">
    <source>
        <dbReference type="ARBA" id="ARBA00022737"/>
    </source>
</evidence>
<dbReference type="SMART" id="SM00382">
    <property type="entry name" value="AAA"/>
    <property type="match status" value="2"/>
</dbReference>
<dbReference type="Pfam" id="PF00656">
    <property type="entry name" value="Peptidase_C14"/>
    <property type="match status" value="1"/>
</dbReference>